<reference evidence="2" key="1">
    <citation type="submission" date="2023-03" db="EMBL/GenBank/DDBJ databases">
        <title>Massive genome expansion in bonnet fungi (Mycena s.s.) driven by repeated elements and novel gene families across ecological guilds.</title>
        <authorList>
            <consortium name="Lawrence Berkeley National Laboratory"/>
            <person name="Harder C.B."/>
            <person name="Miyauchi S."/>
            <person name="Viragh M."/>
            <person name="Kuo A."/>
            <person name="Thoen E."/>
            <person name="Andreopoulos B."/>
            <person name="Lu D."/>
            <person name="Skrede I."/>
            <person name="Drula E."/>
            <person name="Henrissat B."/>
            <person name="Morin E."/>
            <person name="Kohler A."/>
            <person name="Barry K."/>
            <person name="LaButti K."/>
            <person name="Morin E."/>
            <person name="Salamov A."/>
            <person name="Lipzen A."/>
            <person name="Mereny Z."/>
            <person name="Hegedus B."/>
            <person name="Baldrian P."/>
            <person name="Stursova M."/>
            <person name="Weitz H."/>
            <person name="Taylor A."/>
            <person name="Grigoriev I.V."/>
            <person name="Nagy L.G."/>
            <person name="Martin F."/>
            <person name="Kauserud H."/>
        </authorList>
    </citation>
    <scope>NUCLEOTIDE SEQUENCE</scope>
    <source>
        <strain evidence="2">CBHHK002</strain>
    </source>
</reference>
<protein>
    <submittedName>
        <fullName evidence="2">Uncharacterized protein</fullName>
    </submittedName>
</protein>
<keyword evidence="3" id="KW-1185">Reference proteome</keyword>
<accession>A0AAD6Z9S1</accession>
<organism evidence="2 3">
    <name type="scientific">Mycena albidolilacea</name>
    <dbReference type="NCBI Taxonomy" id="1033008"/>
    <lineage>
        <taxon>Eukaryota</taxon>
        <taxon>Fungi</taxon>
        <taxon>Dikarya</taxon>
        <taxon>Basidiomycota</taxon>
        <taxon>Agaricomycotina</taxon>
        <taxon>Agaricomycetes</taxon>
        <taxon>Agaricomycetidae</taxon>
        <taxon>Agaricales</taxon>
        <taxon>Marasmiineae</taxon>
        <taxon>Mycenaceae</taxon>
        <taxon>Mycena</taxon>
    </lineage>
</organism>
<dbReference type="Proteomes" id="UP001218218">
    <property type="component" value="Unassembled WGS sequence"/>
</dbReference>
<keyword evidence="1" id="KW-0472">Membrane</keyword>
<comment type="caution">
    <text evidence="2">The sequence shown here is derived from an EMBL/GenBank/DDBJ whole genome shotgun (WGS) entry which is preliminary data.</text>
</comment>
<keyword evidence="1" id="KW-1133">Transmembrane helix</keyword>
<evidence type="ECO:0000256" key="1">
    <source>
        <dbReference type="SAM" id="Phobius"/>
    </source>
</evidence>
<proteinExistence type="predicted"/>
<name>A0AAD6Z9S1_9AGAR</name>
<dbReference type="EMBL" id="JARIHO010000072">
    <property type="protein sequence ID" value="KAJ7312368.1"/>
    <property type="molecule type" value="Genomic_DNA"/>
</dbReference>
<dbReference type="AlphaFoldDB" id="A0AAD6Z9S1"/>
<gene>
    <name evidence="2" type="ORF">DFH08DRAFT_973447</name>
</gene>
<feature type="transmembrane region" description="Helical" evidence="1">
    <location>
        <begin position="55"/>
        <end position="76"/>
    </location>
</feature>
<evidence type="ECO:0000313" key="3">
    <source>
        <dbReference type="Proteomes" id="UP001218218"/>
    </source>
</evidence>
<keyword evidence="1" id="KW-0812">Transmembrane</keyword>
<sequence>MLTNGMYSLNLCDLLSDMLLAGGIYFGIIVIANLANLLTFYVCAQATILVPQVPFLTALTCMYNTQVLLSGFLSWFTTSLSVTLLSRLMLNLHEAAGIVFEDEVSTTMDLGSLRFPSVPLTANEPEDA</sequence>
<evidence type="ECO:0000313" key="2">
    <source>
        <dbReference type="EMBL" id="KAJ7312368.1"/>
    </source>
</evidence>
<feature type="transmembrane region" description="Helical" evidence="1">
    <location>
        <begin position="20"/>
        <end position="43"/>
    </location>
</feature>